<protein>
    <submittedName>
        <fullName evidence="1">Uncharacterized protein</fullName>
    </submittedName>
</protein>
<dbReference type="PATRIC" id="fig|1300344.3.peg.1218"/>
<sequence length="60" mass="6705">MTTIKVPTEVRDRLRERAEAQGISQGEALARLLDATPAPDIESFLDDVTERWGPLLDRLA</sequence>
<dbReference type="GO" id="GO:0006355">
    <property type="term" value="P:regulation of DNA-templated transcription"/>
    <property type="evidence" value="ECO:0007669"/>
    <property type="project" value="InterPro"/>
</dbReference>
<keyword evidence="2" id="KW-1185">Reference proteome</keyword>
<gene>
    <name evidence="1" type="ORF">I598_1217</name>
</gene>
<name>A0A168F1L2_9MICO</name>
<proteinExistence type="predicted"/>
<evidence type="ECO:0000313" key="2">
    <source>
        <dbReference type="Proteomes" id="UP000076794"/>
    </source>
</evidence>
<reference evidence="1 2" key="1">
    <citation type="submission" date="2016-01" db="EMBL/GenBank/DDBJ databases">
        <title>Complete genome sequence of a soil Actinobacterium, Isoptericola dokdonensis DS-3.</title>
        <authorList>
            <person name="Kwon S.-K."/>
            <person name="Kim J.F."/>
        </authorList>
    </citation>
    <scope>NUCLEOTIDE SEQUENCE [LARGE SCALE GENOMIC DNA]</scope>
    <source>
        <strain evidence="1 2">DS-3</strain>
    </source>
</reference>
<dbReference type="EMBL" id="CP014209">
    <property type="protein sequence ID" value="ANC30778.1"/>
    <property type="molecule type" value="Genomic_DNA"/>
</dbReference>
<dbReference type="KEGG" id="ido:I598_1217"/>
<dbReference type="SUPFAM" id="SSF47598">
    <property type="entry name" value="Ribbon-helix-helix"/>
    <property type="match status" value="1"/>
</dbReference>
<dbReference type="InterPro" id="IPR010985">
    <property type="entry name" value="Ribbon_hlx_hlx"/>
</dbReference>
<accession>A0A168F1L2</accession>
<dbReference type="Proteomes" id="UP000076794">
    <property type="component" value="Chromosome"/>
</dbReference>
<evidence type="ECO:0000313" key="1">
    <source>
        <dbReference type="EMBL" id="ANC30778.1"/>
    </source>
</evidence>
<organism evidence="1 2">
    <name type="scientific">Isoptericola dokdonensis DS-3</name>
    <dbReference type="NCBI Taxonomy" id="1300344"/>
    <lineage>
        <taxon>Bacteria</taxon>
        <taxon>Bacillati</taxon>
        <taxon>Actinomycetota</taxon>
        <taxon>Actinomycetes</taxon>
        <taxon>Micrococcales</taxon>
        <taxon>Promicromonosporaceae</taxon>
        <taxon>Isoptericola</taxon>
    </lineage>
</organism>
<dbReference type="AlphaFoldDB" id="A0A168F1L2"/>